<sequence length="186" mass="20716">MPVAVIAALLAAGTLAWWRLGNKHPPTPSPGATADPRVAYEKGTVLVRQGKFVESLQLLRSAAEGAPDLAQLHHDYATAILNAVHQGRRHLGRQEFAVRSSVERVAMVREALRELAEGERIAGKDVRQVAWDKRTTAQAMGVWGFPWEALVGYRQAEWTDPSWTEIAGRADHIMDEMQHPENVRER</sequence>
<protein>
    <recommendedName>
        <fullName evidence="3">Tetratricopeptide repeat protein</fullName>
    </recommendedName>
</protein>
<reference evidence="1 2" key="1">
    <citation type="journal article" date="2019" name="Nat. Microbiol.">
        <title>Mediterranean grassland soil C-N compound turnover is dependent on rainfall and depth, and is mediated by genomically divergent microorganisms.</title>
        <authorList>
            <person name="Diamond S."/>
            <person name="Andeer P.F."/>
            <person name="Li Z."/>
            <person name="Crits-Christoph A."/>
            <person name="Burstein D."/>
            <person name="Anantharaman K."/>
            <person name="Lane K.R."/>
            <person name="Thomas B.C."/>
            <person name="Pan C."/>
            <person name="Northen T.R."/>
            <person name="Banfield J.F."/>
        </authorList>
    </citation>
    <scope>NUCLEOTIDE SEQUENCE [LARGE SCALE GENOMIC DNA]</scope>
    <source>
        <strain evidence="1">WS_10</strain>
    </source>
</reference>
<name>A0A538UBL3_UNCEI</name>
<dbReference type="AlphaFoldDB" id="A0A538UBL3"/>
<accession>A0A538UBL3</accession>
<evidence type="ECO:0008006" key="3">
    <source>
        <dbReference type="Google" id="ProtNLM"/>
    </source>
</evidence>
<evidence type="ECO:0000313" key="1">
    <source>
        <dbReference type="EMBL" id="TMQ73274.1"/>
    </source>
</evidence>
<organism evidence="1 2">
    <name type="scientific">Eiseniibacteriota bacterium</name>
    <dbReference type="NCBI Taxonomy" id="2212470"/>
    <lineage>
        <taxon>Bacteria</taxon>
        <taxon>Candidatus Eiseniibacteriota</taxon>
    </lineage>
</organism>
<proteinExistence type="predicted"/>
<dbReference type="EMBL" id="VBPA01000014">
    <property type="protein sequence ID" value="TMQ73274.1"/>
    <property type="molecule type" value="Genomic_DNA"/>
</dbReference>
<gene>
    <name evidence="1" type="ORF">E6K80_00565</name>
</gene>
<comment type="caution">
    <text evidence="1">The sequence shown here is derived from an EMBL/GenBank/DDBJ whole genome shotgun (WGS) entry which is preliminary data.</text>
</comment>
<dbReference type="Proteomes" id="UP000319836">
    <property type="component" value="Unassembled WGS sequence"/>
</dbReference>
<evidence type="ECO:0000313" key="2">
    <source>
        <dbReference type="Proteomes" id="UP000319836"/>
    </source>
</evidence>